<keyword evidence="7" id="KW-0399">Innate immunity</keyword>
<dbReference type="SMART" id="SM01284">
    <property type="entry name" value="ECSIT_Cterm"/>
    <property type="match status" value="1"/>
</dbReference>
<evidence type="ECO:0000256" key="6">
    <source>
        <dbReference type="ARBA" id="ARBA00022490"/>
    </source>
</evidence>
<feature type="domain" description="ECSIT C-terminal" evidence="12">
    <location>
        <begin position="256"/>
        <end position="381"/>
    </location>
</feature>
<dbReference type="EMBL" id="JARKIK010000010">
    <property type="protein sequence ID" value="KAK8749242.1"/>
    <property type="molecule type" value="Genomic_DNA"/>
</dbReference>
<dbReference type="AlphaFoldDB" id="A0AAW0XZP3"/>
<dbReference type="GO" id="GO:0007178">
    <property type="term" value="P:cell surface receptor protein serine/threonine kinase signaling pathway"/>
    <property type="evidence" value="ECO:0007669"/>
    <property type="project" value="TreeGrafter"/>
</dbReference>
<dbReference type="Proteomes" id="UP001445076">
    <property type="component" value="Unassembled WGS sequence"/>
</dbReference>
<keyword evidence="8" id="KW-0391">Immunity</keyword>
<dbReference type="GO" id="GO:0005739">
    <property type="term" value="C:mitochondrion"/>
    <property type="evidence" value="ECO:0007669"/>
    <property type="project" value="UniProtKB-SubCell"/>
</dbReference>
<keyword evidence="10" id="KW-0496">Mitochondrion</keyword>
<evidence type="ECO:0000313" key="14">
    <source>
        <dbReference type="Proteomes" id="UP001445076"/>
    </source>
</evidence>
<evidence type="ECO:0000256" key="7">
    <source>
        <dbReference type="ARBA" id="ARBA00022588"/>
    </source>
</evidence>
<evidence type="ECO:0000256" key="3">
    <source>
        <dbReference type="ARBA" id="ARBA00004496"/>
    </source>
</evidence>
<evidence type="ECO:0000256" key="8">
    <source>
        <dbReference type="ARBA" id="ARBA00022859"/>
    </source>
</evidence>
<dbReference type="GO" id="GO:0005634">
    <property type="term" value="C:nucleus"/>
    <property type="evidence" value="ECO:0007669"/>
    <property type="project" value="UniProtKB-SubCell"/>
</dbReference>
<dbReference type="Pfam" id="PF14784">
    <property type="entry name" value="ECSIT_C"/>
    <property type="match status" value="1"/>
</dbReference>
<keyword evidence="14" id="KW-1185">Reference proteome</keyword>
<dbReference type="GO" id="GO:0045087">
    <property type="term" value="P:innate immune response"/>
    <property type="evidence" value="ECO:0007669"/>
    <property type="project" value="UniProtKB-KW"/>
</dbReference>
<sequence>MMASTSLLCGRASSRTILTFLSSVNRTLHSPVSTQTLPRHIRRVSTSSVLEAARKEDDTQKTSLSIQGYFATKDRTKETFIAACDVFKDKNPHLRGHVEFVYAALQHMEEYGVHKDLEVYKKLLDLMPKGKMIPRNVFQVEFMHYPKHQQCAIDCLDQMELNGVMPDSESEEILMNTFGMYSHPVRKHRRMLYWMPKFKHASPWRLPESVPNNAFELAKLAVTRMCTVDPSSVISLFETKDVEDAIEDTWIVSGQSPTQQELLQNHPPEEPIKVEGPFRIFLRDQCVGYFILRAEAKPQPPPVKREYIDDVGSIKLWFTGDLEPDDMALIKPTSVHEQEDGIILAICATGTSGRDSLLSWIRLLVNTNPNLANVPVLFTQASPVGDVMTTGQHDETTSVKTVP</sequence>
<dbReference type="InterPro" id="IPR010418">
    <property type="entry name" value="ECSIT"/>
</dbReference>
<organism evidence="13 14">
    <name type="scientific">Cherax quadricarinatus</name>
    <name type="common">Australian red claw crayfish</name>
    <dbReference type="NCBI Taxonomy" id="27406"/>
    <lineage>
        <taxon>Eukaryota</taxon>
        <taxon>Metazoa</taxon>
        <taxon>Ecdysozoa</taxon>
        <taxon>Arthropoda</taxon>
        <taxon>Crustacea</taxon>
        <taxon>Multicrustacea</taxon>
        <taxon>Malacostraca</taxon>
        <taxon>Eumalacostraca</taxon>
        <taxon>Eucarida</taxon>
        <taxon>Decapoda</taxon>
        <taxon>Pleocyemata</taxon>
        <taxon>Astacidea</taxon>
        <taxon>Parastacoidea</taxon>
        <taxon>Parastacidae</taxon>
        <taxon>Cherax</taxon>
    </lineage>
</organism>
<evidence type="ECO:0000256" key="2">
    <source>
        <dbReference type="ARBA" id="ARBA00004173"/>
    </source>
</evidence>
<comment type="caution">
    <text evidence="13">The sequence shown here is derived from an EMBL/GenBank/DDBJ whole genome shotgun (WGS) entry which is preliminary data.</text>
</comment>
<protein>
    <recommendedName>
        <fullName evidence="5">Evolutionarily conserved signaling intermediate in Toll pathway, mitochondrial</fullName>
    </recommendedName>
</protein>
<evidence type="ECO:0000256" key="5">
    <source>
        <dbReference type="ARBA" id="ARBA00019998"/>
    </source>
</evidence>
<dbReference type="PANTHER" id="PTHR13113">
    <property type="entry name" value="ECSIT EVOLUTIONARILY CONSERVED SIGNALING INTERMEDIATE IN TOLL PATHWAYS"/>
    <property type="match status" value="1"/>
</dbReference>
<evidence type="ECO:0000256" key="11">
    <source>
        <dbReference type="ARBA" id="ARBA00023242"/>
    </source>
</evidence>
<evidence type="ECO:0000256" key="10">
    <source>
        <dbReference type="ARBA" id="ARBA00023128"/>
    </source>
</evidence>
<comment type="subcellular location">
    <subcellularLocation>
        <location evidence="3">Cytoplasm</location>
    </subcellularLocation>
    <subcellularLocation>
        <location evidence="2">Mitochondrion</location>
    </subcellularLocation>
    <subcellularLocation>
        <location evidence="1">Nucleus</location>
    </subcellularLocation>
</comment>
<name>A0AAW0XZP3_CHEQU</name>
<dbReference type="PANTHER" id="PTHR13113:SF1">
    <property type="entry name" value="EVOLUTIONARILY CONSERVED SIGNALING INTERMEDIATE IN TOLL PATHWAY, MITOCHONDRIAL"/>
    <property type="match status" value="1"/>
</dbReference>
<evidence type="ECO:0000259" key="12">
    <source>
        <dbReference type="SMART" id="SM01284"/>
    </source>
</evidence>
<evidence type="ECO:0000313" key="13">
    <source>
        <dbReference type="EMBL" id="KAK8749242.1"/>
    </source>
</evidence>
<keyword evidence="6" id="KW-0963">Cytoplasm</keyword>
<dbReference type="InterPro" id="IPR046448">
    <property type="entry name" value="ECSIT_N"/>
</dbReference>
<gene>
    <name evidence="13" type="ORF">OTU49_015751</name>
</gene>
<reference evidence="13 14" key="1">
    <citation type="journal article" date="2024" name="BMC Genomics">
        <title>Genome assembly of redclaw crayfish (Cherax quadricarinatus) provides insights into its immune adaptation and hypoxia tolerance.</title>
        <authorList>
            <person name="Liu Z."/>
            <person name="Zheng J."/>
            <person name="Li H."/>
            <person name="Fang K."/>
            <person name="Wang S."/>
            <person name="He J."/>
            <person name="Zhou D."/>
            <person name="Weng S."/>
            <person name="Chi M."/>
            <person name="Gu Z."/>
            <person name="He J."/>
            <person name="Li F."/>
            <person name="Wang M."/>
        </authorList>
    </citation>
    <scope>NUCLEOTIDE SEQUENCE [LARGE SCALE GENOMIC DNA]</scope>
    <source>
        <strain evidence="13">ZL_2023a</strain>
    </source>
</reference>
<keyword evidence="11" id="KW-0539">Nucleus</keyword>
<evidence type="ECO:0000256" key="1">
    <source>
        <dbReference type="ARBA" id="ARBA00004123"/>
    </source>
</evidence>
<dbReference type="InterPro" id="IPR029342">
    <property type="entry name" value="ECIST_C"/>
</dbReference>
<evidence type="ECO:0000256" key="4">
    <source>
        <dbReference type="ARBA" id="ARBA00007674"/>
    </source>
</evidence>
<accession>A0AAW0XZP3</accession>
<keyword evidence="9" id="KW-0809">Transit peptide</keyword>
<dbReference type="Pfam" id="PF06239">
    <property type="entry name" value="ECSIT_N"/>
    <property type="match status" value="1"/>
</dbReference>
<proteinExistence type="inferred from homology"/>
<evidence type="ECO:0000256" key="9">
    <source>
        <dbReference type="ARBA" id="ARBA00022946"/>
    </source>
</evidence>
<comment type="similarity">
    <text evidence="4">Belongs to the ECSIT family.</text>
</comment>